<evidence type="ECO:0000256" key="11">
    <source>
        <dbReference type="ARBA" id="ARBA00026108"/>
    </source>
</evidence>
<keyword evidence="5" id="KW-0645">Protease</keyword>
<dbReference type="PANTHER" id="PTHR12756:SF12">
    <property type="entry name" value="CYTOSOLIC CARBOXYPEPTIDASE-LIKE PROTEIN 5"/>
    <property type="match status" value="1"/>
</dbReference>
<evidence type="ECO:0000313" key="15">
    <source>
        <dbReference type="EMBL" id="KAL3280283.1"/>
    </source>
</evidence>
<dbReference type="Pfam" id="PF00246">
    <property type="entry name" value="Peptidase_M14"/>
    <property type="match status" value="1"/>
</dbReference>
<dbReference type="AlphaFoldDB" id="A0ABD2NNY1"/>
<sequence length="846" mass="95342">MSTLVMEDIRCSGVTFIRNFDSANLAKVEAVPYDVSVLVNSGSHSSTSTRILPEIPDQEFNIWTTPDCGGTEFENGNRTWFYFGMRANAPSILIKLNIVDLNKQAKMYSQGMCPVYKVVPSRMGWDRIRDKPTYNNEDEIFTLSFRYRTPENSQAITYFAFTYPFSYSDIQKMLSNIDAKFATTPLVDNDDIYYVRECVCHSLDNRRVDLLTITSKKGMSNAREARLKNLFTNENVPRPHRFPDKKVIFLSARVHPGETPSSFVFNGFLHLLLNREDQVAIALRRMYVFKLIPCLNPDGVARGHYRTDSRGVNLNRLYLNPSLTLNPSIYAARALIRYYHYGYEKPDSITLCANCIDGSSAEPSTTDPEDHQSGNVISSKVSNMSLEESDTGPICFKLKKLCTICGSPLRNSSSSESIDKVNGKGDVNPVDSGLFLYMDLHGHASKKGIFMYGNHFETTEQNVECMLLAKLMSINNHNFHFTACNFSERNMFIKDRRDGMSRAGSGRVAISTITGLIKSYTLECNYNTGRIVNVLPPTIKERQQKGYALPVPPKYSPTVFEEVGRSLGASILDLTGNNPLTRLPHSEFHSLNGVMDWIRTNCIQDFGESTQNNNSRSKMKSSLTQGGKRRQRVHSTPANLIHKNNPKIRPSSVPIDRKENVGFDNEVLKIQPSCSAKIPKRKPGMKIHKTMLKKSKSKVTLSLKCKNANNDKVKTKGKQPVMLAGKKIEITTKFRPETGSIPKIELEQGKFQPGKSFTEKSLFSWTITSTVGDPLYNPKEKNMNFIASTTSEAGSSNQTGLRVSNFSKNTFFTKNKKHTLRRIGNSCDSLIRVEKLKKKKRLVKKL</sequence>
<proteinExistence type="inferred from homology"/>
<protein>
    <recommendedName>
        <fullName evidence="11">tubulin-glutamate carboxypeptidase</fullName>
        <ecNumber evidence="11">3.4.17.24</ecNumber>
    </recommendedName>
</protein>
<name>A0ABD2NNY1_9CUCU</name>
<dbReference type="GO" id="GO:0006508">
    <property type="term" value="P:proteolysis"/>
    <property type="evidence" value="ECO:0007669"/>
    <property type="project" value="UniProtKB-KW"/>
</dbReference>
<evidence type="ECO:0000256" key="8">
    <source>
        <dbReference type="ARBA" id="ARBA00022833"/>
    </source>
</evidence>
<feature type="domain" description="Peptidase M14" evidence="14">
    <location>
        <begin position="163"/>
        <end position="575"/>
    </location>
</feature>
<keyword evidence="9" id="KW-0482">Metalloprotease</keyword>
<evidence type="ECO:0000256" key="7">
    <source>
        <dbReference type="ARBA" id="ARBA00022801"/>
    </source>
</evidence>
<evidence type="ECO:0000256" key="5">
    <source>
        <dbReference type="ARBA" id="ARBA00022670"/>
    </source>
</evidence>
<dbReference type="Proteomes" id="UP001516400">
    <property type="component" value="Unassembled WGS sequence"/>
</dbReference>
<dbReference type="InterPro" id="IPR050821">
    <property type="entry name" value="Cytosolic_carboxypeptidase"/>
</dbReference>
<evidence type="ECO:0000256" key="12">
    <source>
        <dbReference type="PROSITE-ProRule" id="PRU01379"/>
    </source>
</evidence>
<keyword evidence="16" id="KW-1185">Reference proteome</keyword>
<comment type="subcellular location">
    <subcellularLocation>
        <location evidence="2">Cytoplasm</location>
    </subcellularLocation>
</comment>
<dbReference type="Gene3D" id="2.60.40.3120">
    <property type="match status" value="1"/>
</dbReference>
<evidence type="ECO:0000313" key="16">
    <source>
        <dbReference type="Proteomes" id="UP001516400"/>
    </source>
</evidence>
<feature type="region of interest" description="Disordered" evidence="13">
    <location>
        <begin position="607"/>
        <end position="635"/>
    </location>
</feature>
<evidence type="ECO:0000256" key="13">
    <source>
        <dbReference type="SAM" id="MobiDB-lite"/>
    </source>
</evidence>
<dbReference type="EMBL" id="JABFTP020000124">
    <property type="protein sequence ID" value="KAL3280283.1"/>
    <property type="molecule type" value="Genomic_DNA"/>
</dbReference>
<feature type="compositionally biased region" description="Polar residues" evidence="13">
    <location>
        <begin position="607"/>
        <end position="625"/>
    </location>
</feature>
<comment type="cofactor">
    <cofactor evidence="1">
        <name>Zn(2+)</name>
        <dbReference type="ChEBI" id="CHEBI:29105"/>
    </cofactor>
</comment>
<evidence type="ECO:0000256" key="3">
    <source>
        <dbReference type="ARBA" id="ARBA00005988"/>
    </source>
</evidence>
<dbReference type="EC" id="3.4.17.24" evidence="11"/>
<dbReference type="CDD" id="cd06236">
    <property type="entry name" value="M14_AGBL5_like"/>
    <property type="match status" value="1"/>
</dbReference>
<gene>
    <name evidence="15" type="ORF">HHI36_017776</name>
</gene>
<evidence type="ECO:0000256" key="10">
    <source>
        <dbReference type="ARBA" id="ARBA00024524"/>
    </source>
</evidence>
<evidence type="ECO:0000256" key="9">
    <source>
        <dbReference type="ARBA" id="ARBA00023049"/>
    </source>
</evidence>
<reference evidence="15 16" key="1">
    <citation type="journal article" date="2021" name="BMC Biol.">
        <title>Horizontally acquired antibacterial genes associated with adaptive radiation of ladybird beetles.</title>
        <authorList>
            <person name="Li H.S."/>
            <person name="Tang X.F."/>
            <person name="Huang Y.H."/>
            <person name="Xu Z.Y."/>
            <person name="Chen M.L."/>
            <person name="Du X.Y."/>
            <person name="Qiu B.Y."/>
            <person name="Chen P.T."/>
            <person name="Zhang W."/>
            <person name="Slipinski A."/>
            <person name="Escalona H.E."/>
            <person name="Waterhouse R.M."/>
            <person name="Zwick A."/>
            <person name="Pang H."/>
        </authorList>
    </citation>
    <scope>NUCLEOTIDE SEQUENCE [LARGE SCALE GENOMIC DNA]</scope>
    <source>
        <strain evidence="15">SYSU2018</strain>
    </source>
</reference>
<dbReference type="PANTHER" id="PTHR12756">
    <property type="entry name" value="CYTOSOLIC CARBOXYPEPTIDASE"/>
    <property type="match status" value="1"/>
</dbReference>
<evidence type="ECO:0000256" key="4">
    <source>
        <dbReference type="ARBA" id="ARBA00022490"/>
    </source>
</evidence>
<keyword evidence="8" id="KW-0862">Zinc</keyword>
<keyword evidence="6" id="KW-0479">Metal-binding</keyword>
<accession>A0ABD2NNY1</accession>
<dbReference type="GO" id="GO:0046872">
    <property type="term" value="F:metal ion binding"/>
    <property type="evidence" value="ECO:0007669"/>
    <property type="project" value="UniProtKB-KW"/>
</dbReference>
<dbReference type="GO" id="GO:0005737">
    <property type="term" value="C:cytoplasm"/>
    <property type="evidence" value="ECO:0007669"/>
    <property type="project" value="UniProtKB-SubCell"/>
</dbReference>
<evidence type="ECO:0000259" key="14">
    <source>
        <dbReference type="PROSITE" id="PS52035"/>
    </source>
</evidence>
<dbReference type="InterPro" id="IPR034286">
    <property type="entry name" value="M14_AGBL5-like"/>
</dbReference>
<comment type="similarity">
    <text evidence="3 12">Belongs to the peptidase M14 family.</text>
</comment>
<comment type="caution">
    <text evidence="15">The sequence shown here is derived from an EMBL/GenBank/DDBJ whole genome shotgun (WGS) entry which is preliminary data.</text>
</comment>
<evidence type="ECO:0000256" key="6">
    <source>
        <dbReference type="ARBA" id="ARBA00022723"/>
    </source>
</evidence>
<dbReference type="InterPro" id="IPR000834">
    <property type="entry name" value="Peptidase_M14"/>
</dbReference>
<dbReference type="PROSITE" id="PS52035">
    <property type="entry name" value="PEPTIDASE_M14"/>
    <property type="match status" value="1"/>
</dbReference>
<dbReference type="SUPFAM" id="SSF53187">
    <property type="entry name" value="Zn-dependent exopeptidases"/>
    <property type="match status" value="1"/>
</dbReference>
<evidence type="ECO:0000256" key="1">
    <source>
        <dbReference type="ARBA" id="ARBA00001947"/>
    </source>
</evidence>
<organism evidence="15 16">
    <name type="scientific">Cryptolaemus montrouzieri</name>
    <dbReference type="NCBI Taxonomy" id="559131"/>
    <lineage>
        <taxon>Eukaryota</taxon>
        <taxon>Metazoa</taxon>
        <taxon>Ecdysozoa</taxon>
        <taxon>Arthropoda</taxon>
        <taxon>Hexapoda</taxon>
        <taxon>Insecta</taxon>
        <taxon>Pterygota</taxon>
        <taxon>Neoptera</taxon>
        <taxon>Endopterygota</taxon>
        <taxon>Coleoptera</taxon>
        <taxon>Polyphaga</taxon>
        <taxon>Cucujiformia</taxon>
        <taxon>Coccinelloidea</taxon>
        <taxon>Coccinellidae</taxon>
        <taxon>Scymninae</taxon>
        <taxon>Scymnini</taxon>
        <taxon>Cryptolaemus</taxon>
    </lineage>
</organism>
<keyword evidence="7" id="KW-0378">Hydrolase</keyword>
<comment type="catalytic activity">
    <reaction evidence="10">
        <text>C-terminal L-alpha-aminoacyl-L-glutamyl-L-glutamyl-[tubulin] + H2O = C-terminal L-alpha-aminoacyl-L-glutamyl-[tubulin] + L-glutamate</text>
        <dbReference type="Rhea" id="RHEA:63792"/>
        <dbReference type="Rhea" id="RHEA-COMP:16435"/>
        <dbReference type="Rhea" id="RHEA-COMP:16436"/>
        <dbReference type="ChEBI" id="CHEBI:15377"/>
        <dbReference type="ChEBI" id="CHEBI:29985"/>
        <dbReference type="ChEBI" id="CHEBI:149555"/>
        <dbReference type="ChEBI" id="CHEBI:149556"/>
        <dbReference type="EC" id="3.4.17.24"/>
    </reaction>
    <physiologicalReaction direction="left-to-right" evidence="10">
        <dbReference type="Rhea" id="RHEA:63793"/>
    </physiologicalReaction>
</comment>
<keyword evidence="4" id="KW-0963">Cytoplasm</keyword>
<dbReference type="GO" id="GO:0008237">
    <property type="term" value="F:metallopeptidase activity"/>
    <property type="evidence" value="ECO:0007669"/>
    <property type="project" value="UniProtKB-KW"/>
</dbReference>
<dbReference type="Gene3D" id="3.40.630.10">
    <property type="entry name" value="Zn peptidases"/>
    <property type="match status" value="2"/>
</dbReference>
<evidence type="ECO:0000256" key="2">
    <source>
        <dbReference type="ARBA" id="ARBA00004496"/>
    </source>
</evidence>
<feature type="active site" description="Proton donor/acceptor" evidence="12">
    <location>
        <position position="523"/>
    </location>
</feature>